<evidence type="ECO:0000256" key="8">
    <source>
        <dbReference type="ARBA" id="ARBA00023136"/>
    </source>
</evidence>
<accession>A0A8T9W281</accession>
<comment type="catalytic activity">
    <reaction evidence="10">
        <text>a ubiquinone + NADH + 5 H(+)(in) = a ubiquinol + NAD(+) + 4 H(+)(out)</text>
        <dbReference type="Rhea" id="RHEA:29091"/>
        <dbReference type="Rhea" id="RHEA-COMP:9565"/>
        <dbReference type="Rhea" id="RHEA-COMP:9566"/>
        <dbReference type="ChEBI" id="CHEBI:15378"/>
        <dbReference type="ChEBI" id="CHEBI:16389"/>
        <dbReference type="ChEBI" id="CHEBI:17976"/>
        <dbReference type="ChEBI" id="CHEBI:57540"/>
        <dbReference type="ChEBI" id="CHEBI:57945"/>
        <dbReference type="EC" id="7.1.1.2"/>
    </reaction>
</comment>
<keyword evidence="5" id="KW-1278">Translocase</keyword>
<geneLocation type="mitochondrion" evidence="12"/>
<comment type="subcellular location">
    <subcellularLocation>
        <location evidence="1">Membrane</location>
        <topology evidence="1">Multi-pass membrane protein</topology>
    </subcellularLocation>
</comment>
<evidence type="ECO:0000256" key="4">
    <source>
        <dbReference type="ARBA" id="ARBA00022692"/>
    </source>
</evidence>
<dbReference type="GO" id="GO:0016020">
    <property type="term" value="C:membrane"/>
    <property type="evidence" value="ECO:0007669"/>
    <property type="project" value="UniProtKB-SubCell"/>
</dbReference>
<evidence type="ECO:0000256" key="1">
    <source>
        <dbReference type="ARBA" id="ARBA00004141"/>
    </source>
</evidence>
<dbReference type="EMBL" id="MW619721">
    <property type="protein sequence ID" value="UPI55334.1"/>
    <property type="molecule type" value="Genomic_DNA"/>
</dbReference>
<dbReference type="CTD" id="72131462"/>
<feature type="transmembrane region" description="Helical" evidence="11">
    <location>
        <begin position="52"/>
        <end position="77"/>
    </location>
</feature>
<feature type="transmembrane region" description="Helical" evidence="11">
    <location>
        <begin position="30"/>
        <end position="46"/>
    </location>
</feature>
<evidence type="ECO:0000313" key="12">
    <source>
        <dbReference type="EMBL" id="UPI55334.1"/>
    </source>
</evidence>
<keyword evidence="4 11" id="KW-0812">Transmembrane</keyword>
<keyword evidence="8 11" id="KW-0472">Membrane</keyword>
<evidence type="ECO:0000256" key="9">
    <source>
        <dbReference type="ARBA" id="ARBA00031586"/>
    </source>
</evidence>
<sequence length="93" mass="10878">MILSILFMYLGGLIVFFSFREHLLMVLFSLEYLVIMMFLCFFLYLLNFGFDLYFVLFFLVFSVCEGSLGLGILVSLIRSHGNDLMMNLSIMSW</sequence>
<keyword evidence="7" id="KW-0520">NAD</keyword>
<evidence type="ECO:0000256" key="5">
    <source>
        <dbReference type="ARBA" id="ARBA00022967"/>
    </source>
</evidence>
<reference evidence="12" key="1">
    <citation type="journal article" date="2022" name="Cladistics">
        <title>Diversification of the phytophagous lineages of true bugs (Insecta: Hemiptera: Heteroptera) shortly after that of the flowering plants.</title>
        <authorList>
            <person name="Ye F."/>
            <person name="Kment P."/>
            <person name="Redei D."/>
            <person name="Luo J.Y."/>
            <person name="Wang Y.H."/>
            <person name="Kuechler S.M."/>
            <person name="Zhang W.W."/>
            <person name="Chen P.P."/>
            <person name="Wu H.Y."/>
            <person name="Wu Y.Z."/>
            <person name="Sun X.Y."/>
            <person name="Ding L."/>
            <person name="Wang Y.R."/>
            <person name="Xie Q."/>
        </authorList>
    </citation>
    <scope>NUCLEOTIDE SEQUENCE</scope>
</reference>
<feature type="transmembrane region" description="Helical" evidence="11">
    <location>
        <begin position="6"/>
        <end position="23"/>
    </location>
</feature>
<dbReference type="GeneID" id="72131462"/>
<proteinExistence type="inferred from homology"/>
<keyword evidence="12" id="KW-0496">Mitochondrion</keyword>
<organism evidence="12">
    <name type="scientific">Harmostica fulvicornis</name>
    <dbReference type="NCBI Taxonomy" id="2813413"/>
    <lineage>
        <taxon>Eukaryota</taxon>
        <taxon>Metazoa</taxon>
        <taxon>Ecdysozoa</taxon>
        <taxon>Arthropoda</taxon>
        <taxon>Hexapoda</taxon>
        <taxon>Insecta</taxon>
        <taxon>Pterygota</taxon>
        <taxon>Neoptera</taxon>
        <taxon>Paraneoptera</taxon>
        <taxon>Hemiptera</taxon>
        <taxon>Heteroptera</taxon>
        <taxon>Panheteroptera</taxon>
        <taxon>Pentatomomorpha</taxon>
        <taxon>Lygaeoidea</taxon>
        <taxon>Rhyparochromidae</taxon>
        <taxon>Rhyparochrominae</taxon>
        <taxon>Harmostica</taxon>
    </lineage>
</organism>
<evidence type="ECO:0000256" key="6">
    <source>
        <dbReference type="ARBA" id="ARBA00022989"/>
    </source>
</evidence>
<evidence type="ECO:0000256" key="2">
    <source>
        <dbReference type="ARBA" id="ARBA00010519"/>
    </source>
</evidence>
<dbReference type="AlphaFoldDB" id="A0A8T9W281"/>
<dbReference type="Pfam" id="PF00420">
    <property type="entry name" value="Oxidored_q2"/>
    <property type="match status" value="1"/>
</dbReference>
<name>A0A8T9W281_9HEMI</name>
<evidence type="ECO:0000256" key="3">
    <source>
        <dbReference type="ARBA" id="ARBA00016612"/>
    </source>
</evidence>
<dbReference type="GO" id="GO:0008137">
    <property type="term" value="F:NADH dehydrogenase (ubiquinone) activity"/>
    <property type="evidence" value="ECO:0007669"/>
    <property type="project" value="UniProtKB-EC"/>
</dbReference>
<comment type="similarity">
    <text evidence="2">Belongs to the complex I subunit 4L family.</text>
</comment>
<protein>
    <recommendedName>
        <fullName evidence="3">NADH-ubiquinone oxidoreductase chain 4L</fullName>
    </recommendedName>
    <alternativeName>
        <fullName evidence="9">NADH dehydrogenase subunit 4L</fullName>
    </alternativeName>
</protein>
<dbReference type="Gene3D" id="1.10.287.3510">
    <property type="match status" value="1"/>
</dbReference>
<keyword evidence="6 11" id="KW-1133">Transmembrane helix</keyword>
<evidence type="ECO:0000256" key="11">
    <source>
        <dbReference type="SAM" id="Phobius"/>
    </source>
</evidence>
<evidence type="ECO:0000256" key="10">
    <source>
        <dbReference type="ARBA" id="ARBA00049551"/>
    </source>
</evidence>
<dbReference type="RefSeq" id="YP_010373807.1">
    <property type="nucleotide sequence ID" value="NC_063140.1"/>
</dbReference>
<evidence type="ECO:0000256" key="7">
    <source>
        <dbReference type="ARBA" id="ARBA00023027"/>
    </source>
</evidence>
<dbReference type="InterPro" id="IPR039428">
    <property type="entry name" value="NUOK/Mnh_C1-like"/>
</dbReference>